<accession>A0A0W0CEL0</accession>
<evidence type="ECO:0000256" key="8">
    <source>
        <dbReference type="PIRSR" id="PIRSR001529-1"/>
    </source>
</evidence>
<dbReference type="Gene3D" id="3.30.930.10">
    <property type="entry name" value="Bira Bifunctional Protein, Domain 2"/>
    <property type="match status" value="1"/>
</dbReference>
<feature type="binding site" evidence="8">
    <location>
        <position position="312"/>
    </location>
    <ligand>
        <name>L-serine</name>
        <dbReference type="ChEBI" id="CHEBI:33384"/>
    </ligand>
</feature>
<gene>
    <name evidence="11" type="ORF">AO440_001005</name>
</gene>
<dbReference type="GO" id="GO:0005739">
    <property type="term" value="C:mitochondrion"/>
    <property type="evidence" value="ECO:0007669"/>
    <property type="project" value="EnsemblFungi"/>
</dbReference>
<evidence type="ECO:0000256" key="1">
    <source>
        <dbReference type="ARBA" id="ARBA00012840"/>
    </source>
</evidence>
<protein>
    <recommendedName>
        <fullName evidence="1">serine--tRNA ligase</fullName>
        <ecNumber evidence="1">6.1.1.11</ecNumber>
    </recommendedName>
    <alternativeName>
        <fullName evidence="6">Seryl-tRNA synthetase</fullName>
    </alternativeName>
    <alternativeName>
        <fullName evidence="7">Seryl-tRNA(Ser) synthetase</fullName>
    </alternativeName>
</protein>
<dbReference type="InterPro" id="IPR010978">
    <property type="entry name" value="tRNA-bd_arm"/>
</dbReference>
<dbReference type="Pfam" id="PF02403">
    <property type="entry name" value="Seryl_tRNA_N"/>
    <property type="match status" value="1"/>
</dbReference>
<dbReference type="InterPro" id="IPR042103">
    <property type="entry name" value="SerRS_1_N_sf"/>
</dbReference>
<evidence type="ECO:0000313" key="11">
    <source>
        <dbReference type="EMBL" id="KTA97815.1"/>
    </source>
</evidence>
<dbReference type="NCBIfam" id="TIGR00414">
    <property type="entry name" value="serS"/>
    <property type="match status" value="1"/>
</dbReference>
<evidence type="ECO:0000256" key="9">
    <source>
        <dbReference type="PIRSR" id="PIRSR001529-2"/>
    </source>
</evidence>
<dbReference type="GO" id="GO:0070158">
    <property type="term" value="P:mitochondrial seryl-tRNA aminoacylation"/>
    <property type="evidence" value="ECO:0007669"/>
    <property type="project" value="EnsemblFungi"/>
</dbReference>
<dbReference type="VEuPathDB" id="FungiDB:B1J91_E04400g"/>
<dbReference type="InterPro" id="IPR002314">
    <property type="entry name" value="aa-tRNA-synt_IIb"/>
</dbReference>
<keyword evidence="5" id="KW-0030">Aminoacyl-tRNA synthetase</keyword>
<dbReference type="VEuPathDB" id="FungiDB:GVI51_E04103"/>
<dbReference type="InterPro" id="IPR045864">
    <property type="entry name" value="aa-tRNA-synth_II/BPL/LPL"/>
</dbReference>
<dbReference type="InterPro" id="IPR015866">
    <property type="entry name" value="Ser-tRNA-synth_1_N"/>
</dbReference>
<evidence type="ECO:0000256" key="3">
    <source>
        <dbReference type="ARBA" id="ARBA00022741"/>
    </source>
</evidence>
<dbReference type="PIRSF" id="PIRSF001529">
    <property type="entry name" value="Ser-tRNA-synth_IIa"/>
    <property type="match status" value="1"/>
</dbReference>
<feature type="binding site" evidence="9">
    <location>
        <begin position="305"/>
        <end position="308"/>
    </location>
    <ligand>
        <name>ATP</name>
        <dbReference type="ChEBI" id="CHEBI:30616"/>
    </ligand>
</feature>
<dbReference type="Proteomes" id="UP000054886">
    <property type="component" value="Unassembled WGS sequence"/>
</dbReference>
<sequence length="451" mass="51130">MWAAVRHYSSKTLFLKPAKFDVKRIIRDIGLYKDSIARRELVGQEQLVGALDGQLAATYERTKDIHAKISAVQTERKALEFSIRQHKVHGDEVLKELRLLKSQFSALAEQLQGANSEIQDICLRLPNLIHESAPDTAPVIDRWINRGLYESFEQQENRDHVYIMTKCKQLLDLASASNISGNSWYYLINEGAQLETALVNYALDQAEKHGFQRCIPPSIARKEIIDACGFTPRDMNNEKQIYEIEDGNNKLGLTATAEITLAGMNANKILDLDENNPTKRLVGVSRSYRAEAGARGKDTKGLYRVHEFTKVELFCWSLPQHSEKVLEDLKEFQVKLISDLGLCAQVLNMPANDLGNPAYKKYDIEVWMPGRGKFGEVSSTSNCTDFQSRRLFTRYQNKESSKLEYVHTLNGTAMAVPRMILAIIENFYDPSTNMVTVPSPLIPYMNGKTKF</sequence>
<dbReference type="AlphaFoldDB" id="A0A0W0CEL0"/>
<dbReference type="VEuPathDB" id="FungiDB:CAGL0E04400g"/>
<dbReference type="EC" id="6.1.1.11" evidence="1"/>
<keyword evidence="2 11" id="KW-0436">Ligase</keyword>
<dbReference type="SUPFAM" id="SSF55681">
    <property type="entry name" value="Class II aaRS and biotin synthetases"/>
    <property type="match status" value="1"/>
</dbReference>
<proteinExistence type="predicted"/>
<feature type="binding site" evidence="8">
    <location>
        <position position="410"/>
    </location>
    <ligand>
        <name>L-serine</name>
        <dbReference type="ChEBI" id="CHEBI:33384"/>
    </ligand>
</feature>
<feature type="domain" description="Aminoacyl-transfer RNA synthetases class-II family profile" evidence="10">
    <location>
        <begin position="207"/>
        <end position="438"/>
    </location>
</feature>
<dbReference type="PANTHER" id="PTHR11778">
    <property type="entry name" value="SERYL-TRNA SYNTHETASE"/>
    <property type="match status" value="1"/>
</dbReference>
<dbReference type="GO" id="GO:0004828">
    <property type="term" value="F:serine-tRNA ligase activity"/>
    <property type="evidence" value="ECO:0007669"/>
    <property type="project" value="UniProtKB-EC"/>
</dbReference>
<feature type="binding site" evidence="8">
    <location>
        <position position="256"/>
    </location>
    <ligand>
        <name>L-serine</name>
        <dbReference type="ChEBI" id="CHEBI:33384"/>
    </ligand>
</feature>
<evidence type="ECO:0000256" key="5">
    <source>
        <dbReference type="ARBA" id="ARBA00023146"/>
    </source>
</evidence>
<dbReference type="Pfam" id="PF00587">
    <property type="entry name" value="tRNA-synt_2b"/>
    <property type="match status" value="1"/>
</dbReference>
<dbReference type="EMBL" id="LLZZ01000156">
    <property type="protein sequence ID" value="KTA97815.1"/>
    <property type="molecule type" value="Genomic_DNA"/>
</dbReference>
<comment type="caution">
    <text evidence="11">The sequence shown here is derived from an EMBL/GenBank/DDBJ whole genome shotgun (WGS) entry which is preliminary data.</text>
</comment>
<dbReference type="GO" id="GO:0005524">
    <property type="term" value="F:ATP binding"/>
    <property type="evidence" value="ECO:0007669"/>
    <property type="project" value="UniProtKB-KW"/>
</dbReference>
<dbReference type="PROSITE" id="PS50862">
    <property type="entry name" value="AA_TRNA_LIGASE_II"/>
    <property type="match status" value="1"/>
</dbReference>
<evidence type="ECO:0000256" key="4">
    <source>
        <dbReference type="ARBA" id="ARBA00022840"/>
    </source>
</evidence>
<evidence type="ECO:0000313" key="12">
    <source>
        <dbReference type="Proteomes" id="UP000054886"/>
    </source>
</evidence>
<organism evidence="11 12">
    <name type="scientific">Candida glabrata</name>
    <name type="common">Yeast</name>
    <name type="synonym">Torulopsis glabrata</name>
    <dbReference type="NCBI Taxonomy" id="5478"/>
    <lineage>
        <taxon>Eukaryota</taxon>
        <taxon>Fungi</taxon>
        <taxon>Dikarya</taxon>
        <taxon>Ascomycota</taxon>
        <taxon>Saccharomycotina</taxon>
        <taxon>Saccharomycetes</taxon>
        <taxon>Saccharomycetales</taxon>
        <taxon>Saccharomycetaceae</taxon>
        <taxon>Nakaseomyces</taxon>
    </lineage>
</organism>
<dbReference type="UniPathway" id="UPA00906">
    <property type="reaction ID" value="UER00895"/>
</dbReference>
<dbReference type="Gene3D" id="1.10.287.40">
    <property type="entry name" value="Serine-tRNA synthetase, tRNA binding domain"/>
    <property type="match status" value="1"/>
</dbReference>
<evidence type="ECO:0000259" key="10">
    <source>
        <dbReference type="PROSITE" id="PS50862"/>
    </source>
</evidence>
<reference evidence="11 12" key="1">
    <citation type="submission" date="2015-10" db="EMBL/GenBank/DDBJ databases">
        <title>Draft genomes sequences of Candida glabrata isolates 1A, 1B, 2A, 2B, 3A and 3B.</title>
        <authorList>
            <person name="Haavelsrud O.E."/>
            <person name="Gaustad P."/>
        </authorList>
    </citation>
    <scope>NUCLEOTIDE SEQUENCE [LARGE SCALE GENOMIC DNA]</scope>
    <source>
        <strain evidence="11">910700640</strain>
    </source>
</reference>
<evidence type="ECO:0000256" key="2">
    <source>
        <dbReference type="ARBA" id="ARBA00022598"/>
    </source>
</evidence>
<dbReference type="VEuPathDB" id="FungiDB:GWK60_E04081"/>
<feature type="binding site" evidence="9">
    <location>
        <begin position="376"/>
        <end position="379"/>
    </location>
    <ligand>
        <name>ATP</name>
        <dbReference type="ChEBI" id="CHEBI:30616"/>
    </ligand>
</feature>
<keyword evidence="4 9" id="KW-0067">ATP-binding</keyword>
<dbReference type="InterPro" id="IPR006195">
    <property type="entry name" value="aa-tRNA-synth_II"/>
</dbReference>
<feature type="site" description="Important for serine binding" evidence="8">
    <location>
        <position position="412"/>
    </location>
</feature>
<evidence type="ECO:0000256" key="7">
    <source>
        <dbReference type="ARBA" id="ARBA00034892"/>
    </source>
</evidence>
<feature type="binding site" evidence="9">
    <location>
        <begin position="289"/>
        <end position="291"/>
    </location>
    <ligand>
        <name>ATP</name>
        <dbReference type="ChEBI" id="CHEBI:30616"/>
    </ligand>
</feature>
<evidence type="ECO:0000256" key="6">
    <source>
        <dbReference type="ARBA" id="ARBA00031113"/>
    </source>
</evidence>
<feature type="binding site" evidence="8">
    <location>
        <position position="289"/>
    </location>
    <ligand>
        <name>L-serine</name>
        <dbReference type="ChEBI" id="CHEBI:33384"/>
    </ligand>
</feature>
<dbReference type="InterPro" id="IPR002317">
    <property type="entry name" value="Ser-tRNA-ligase_type_1"/>
</dbReference>
<name>A0A0W0CEL0_CANGB</name>
<dbReference type="PRINTS" id="PR00981">
    <property type="entry name" value="TRNASYNTHSER"/>
</dbReference>
<keyword evidence="3" id="KW-0547">Nucleotide-binding</keyword>
<dbReference type="SUPFAM" id="SSF46589">
    <property type="entry name" value="tRNA-binding arm"/>
    <property type="match status" value="1"/>
</dbReference>